<evidence type="ECO:0000313" key="4">
    <source>
        <dbReference type="Ensembl" id="ENSSFAP00005011091.1"/>
    </source>
</evidence>
<dbReference type="SMART" id="SM00199">
    <property type="entry name" value="SCY"/>
    <property type="match status" value="1"/>
</dbReference>
<evidence type="ECO:0000259" key="3">
    <source>
        <dbReference type="SMART" id="SM00199"/>
    </source>
</evidence>
<feature type="domain" description="Chemokine interleukin-8-like" evidence="3">
    <location>
        <begin position="34"/>
        <end position="94"/>
    </location>
</feature>
<reference evidence="4" key="3">
    <citation type="submission" date="2025-09" db="UniProtKB">
        <authorList>
            <consortium name="Ensembl"/>
        </authorList>
    </citation>
    <scope>IDENTIFICATION</scope>
</reference>
<dbReference type="PRINTS" id="PR00437">
    <property type="entry name" value="SMALLCYTKCXC"/>
</dbReference>
<dbReference type="InterPro" id="IPR039809">
    <property type="entry name" value="Chemokine_b/g/d"/>
</dbReference>
<reference evidence="4" key="2">
    <citation type="submission" date="2025-08" db="UniProtKB">
        <authorList>
            <consortium name="Ensembl"/>
        </authorList>
    </citation>
    <scope>IDENTIFICATION</scope>
</reference>
<dbReference type="GO" id="GO:0005615">
    <property type="term" value="C:extracellular space"/>
    <property type="evidence" value="ECO:0007669"/>
    <property type="project" value="UniProtKB-KW"/>
</dbReference>
<sequence>IQLMHHVLTFSFLLFLNLGYMKLKISPVIFFTVSKRCSCVTKRKRVKATLIVEIKERPPRSYCSSHEIIATLNPGGKSCLDPKSPFIQEAVRTFKKRK</sequence>
<feature type="signal peptide" evidence="2">
    <location>
        <begin position="1"/>
        <end position="19"/>
    </location>
</feature>
<keyword evidence="5" id="KW-1185">Reference proteome</keyword>
<keyword evidence="1" id="KW-0202">Cytokine</keyword>
<dbReference type="Ensembl" id="ENSSFAT00005011565.1">
    <property type="protein sequence ID" value="ENSSFAP00005011091.1"/>
    <property type="gene ID" value="ENSSFAG00005006204.1"/>
</dbReference>
<dbReference type="Pfam" id="PF00048">
    <property type="entry name" value="IL8"/>
    <property type="match status" value="1"/>
</dbReference>
<proteinExistence type="predicted"/>
<organism evidence="4 5">
    <name type="scientific">Salarias fasciatus</name>
    <name type="common">Jewelled blenny</name>
    <name type="synonym">Blennius fasciatus</name>
    <dbReference type="NCBI Taxonomy" id="181472"/>
    <lineage>
        <taxon>Eukaryota</taxon>
        <taxon>Metazoa</taxon>
        <taxon>Chordata</taxon>
        <taxon>Craniata</taxon>
        <taxon>Vertebrata</taxon>
        <taxon>Euteleostomi</taxon>
        <taxon>Actinopterygii</taxon>
        <taxon>Neopterygii</taxon>
        <taxon>Teleostei</taxon>
        <taxon>Neoteleostei</taxon>
        <taxon>Acanthomorphata</taxon>
        <taxon>Ovalentaria</taxon>
        <taxon>Blenniimorphae</taxon>
        <taxon>Blenniiformes</taxon>
        <taxon>Blennioidei</taxon>
        <taxon>Blenniidae</taxon>
        <taxon>Salariinae</taxon>
        <taxon>Salarias</taxon>
    </lineage>
</organism>
<reference evidence="4" key="1">
    <citation type="submission" date="2019-06" db="EMBL/GenBank/DDBJ databases">
        <authorList>
            <consortium name="Wellcome Sanger Institute Data Sharing"/>
        </authorList>
    </citation>
    <scope>NUCLEOTIDE SEQUENCE [LARGE SCALE GENOMIC DNA]</scope>
</reference>
<dbReference type="InterPro" id="IPR001089">
    <property type="entry name" value="Chemokine_CXC"/>
</dbReference>
<name>A0A672FWB2_SALFA</name>
<evidence type="ECO:0000256" key="2">
    <source>
        <dbReference type="SAM" id="SignalP"/>
    </source>
</evidence>
<dbReference type="InterPro" id="IPR036048">
    <property type="entry name" value="Interleukin_8-like_sf"/>
</dbReference>
<dbReference type="PANTHER" id="PTHR12015">
    <property type="entry name" value="SMALL INDUCIBLE CYTOKINE A"/>
    <property type="match status" value="1"/>
</dbReference>
<accession>A0A672FWB2</accession>
<dbReference type="InterPro" id="IPR001811">
    <property type="entry name" value="Chemokine_IL8-like_dom"/>
</dbReference>
<feature type="chain" id="PRO_5041317539" description="Chemokine interleukin-8-like domain-containing protein" evidence="2">
    <location>
        <begin position="20"/>
        <end position="98"/>
    </location>
</feature>
<dbReference type="OMA" id="SHEIIAT"/>
<dbReference type="GO" id="GO:0008009">
    <property type="term" value="F:chemokine activity"/>
    <property type="evidence" value="ECO:0007669"/>
    <property type="project" value="InterPro"/>
</dbReference>
<evidence type="ECO:0000313" key="5">
    <source>
        <dbReference type="Proteomes" id="UP000472267"/>
    </source>
</evidence>
<dbReference type="Gene3D" id="2.40.50.40">
    <property type="match status" value="1"/>
</dbReference>
<dbReference type="PRINTS" id="PR00436">
    <property type="entry name" value="INTERLEUKIN8"/>
</dbReference>
<dbReference type="InParanoid" id="A0A672FWB2"/>
<evidence type="ECO:0000256" key="1">
    <source>
        <dbReference type="ARBA" id="ARBA00022514"/>
    </source>
</evidence>
<dbReference type="GO" id="GO:0006955">
    <property type="term" value="P:immune response"/>
    <property type="evidence" value="ECO:0007669"/>
    <property type="project" value="InterPro"/>
</dbReference>
<dbReference type="AlphaFoldDB" id="A0A672FWB2"/>
<dbReference type="SUPFAM" id="SSF54117">
    <property type="entry name" value="Interleukin 8-like chemokines"/>
    <property type="match status" value="1"/>
</dbReference>
<protein>
    <recommendedName>
        <fullName evidence="3">Chemokine interleukin-8-like domain-containing protein</fullName>
    </recommendedName>
</protein>
<keyword evidence="2" id="KW-0732">Signal</keyword>
<dbReference type="Proteomes" id="UP000472267">
    <property type="component" value="Chromosome 3"/>
</dbReference>